<organism evidence="1 2">
    <name type="scientific">Portunus trituberculatus</name>
    <name type="common">Swimming crab</name>
    <name type="synonym">Neptunus trituberculatus</name>
    <dbReference type="NCBI Taxonomy" id="210409"/>
    <lineage>
        <taxon>Eukaryota</taxon>
        <taxon>Metazoa</taxon>
        <taxon>Ecdysozoa</taxon>
        <taxon>Arthropoda</taxon>
        <taxon>Crustacea</taxon>
        <taxon>Multicrustacea</taxon>
        <taxon>Malacostraca</taxon>
        <taxon>Eumalacostraca</taxon>
        <taxon>Eucarida</taxon>
        <taxon>Decapoda</taxon>
        <taxon>Pleocyemata</taxon>
        <taxon>Brachyura</taxon>
        <taxon>Eubrachyura</taxon>
        <taxon>Portunoidea</taxon>
        <taxon>Portunidae</taxon>
        <taxon>Portuninae</taxon>
        <taxon>Portunus</taxon>
    </lineage>
</organism>
<dbReference type="AlphaFoldDB" id="A0A5B7EG65"/>
<evidence type="ECO:0000313" key="1">
    <source>
        <dbReference type="EMBL" id="MPC32023.1"/>
    </source>
</evidence>
<keyword evidence="2" id="KW-1185">Reference proteome</keyword>
<dbReference type="EMBL" id="VSRR010002546">
    <property type="protein sequence ID" value="MPC32023.1"/>
    <property type="molecule type" value="Genomic_DNA"/>
</dbReference>
<name>A0A5B7EG65_PORTR</name>
<evidence type="ECO:0000313" key="2">
    <source>
        <dbReference type="Proteomes" id="UP000324222"/>
    </source>
</evidence>
<protein>
    <submittedName>
        <fullName evidence="1">Uncharacterized protein</fullName>
    </submittedName>
</protein>
<dbReference type="Proteomes" id="UP000324222">
    <property type="component" value="Unassembled WGS sequence"/>
</dbReference>
<proteinExistence type="predicted"/>
<comment type="caution">
    <text evidence="1">The sequence shown here is derived from an EMBL/GenBank/DDBJ whole genome shotgun (WGS) entry which is preliminary data.</text>
</comment>
<accession>A0A5B7EG65</accession>
<gene>
    <name evidence="1" type="ORF">E2C01_025326</name>
</gene>
<reference evidence="1 2" key="1">
    <citation type="submission" date="2019-05" db="EMBL/GenBank/DDBJ databases">
        <title>Another draft genome of Portunus trituberculatus and its Hox gene families provides insights of decapod evolution.</title>
        <authorList>
            <person name="Jeong J.-H."/>
            <person name="Song I."/>
            <person name="Kim S."/>
            <person name="Choi T."/>
            <person name="Kim D."/>
            <person name="Ryu S."/>
            <person name="Kim W."/>
        </authorList>
    </citation>
    <scope>NUCLEOTIDE SEQUENCE [LARGE SCALE GENOMIC DNA]</scope>
    <source>
        <tissue evidence="1">Muscle</tissue>
    </source>
</reference>
<sequence>MKFHHQLWLSSPFTDHPDEQAFSFAIFHDLEQLVQHPTRIPDRLRDTSNILYLFLTSNPSAYAVTLSSSLDSSNHNLISISCPISPIPPQDPQSGGASGILSLPIGGDLRRVNAGVVQWNHVCFGVRGVSKRIRSNPVHGLNLLALYKGFIRPCMEYGSDVWGGSTHTALLNKVESKAFRLINSSPLTDCLDSLSHRRNVASLSVFYRCFHAVCSSELANCMPSPLLRSRCTRLSTSSHPYSVHLPNARVNQYLHSFIPYTGKLWNSLPVSVFPPAYDLNSFKRGVSRHLLR</sequence>